<evidence type="ECO:0000256" key="1">
    <source>
        <dbReference type="ARBA" id="ARBA00004811"/>
    </source>
</evidence>
<dbReference type="NCBIfam" id="TIGR01356">
    <property type="entry name" value="aroA"/>
    <property type="match status" value="1"/>
</dbReference>
<dbReference type="GO" id="GO:0009073">
    <property type="term" value="P:aromatic amino acid family biosynthetic process"/>
    <property type="evidence" value="ECO:0007669"/>
    <property type="project" value="UniProtKB-KW"/>
</dbReference>
<dbReference type="InterPro" id="IPR001986">
    <property type="entry name" value="Enolpyruvate_Tfrase_dom"/>
</dbReference>
<keyword evidence="4 8" id="KW-0028">Amino-acid biosynthesis</keyword>
<gene>
    <name evidence="8 11" type="primary">aroA</name>
    <name evidence="11" type="ORF">GR183_17625</name>
</gene>
<dbReference type="Pfam" id="PF00275">
    <property type="entry name" value="EPSP_synthase"/>
    <property type="match status" value="1"/>
</dbReference>
<dbReference type="GO" id="GO:0005737">
    <property type="term" value="C:cytoplasm"/>
    <property type="evidence" value="ECO:0007669"/>
    <property type="project" value="UniProtKB-SubCell"/>
</dbReference>
<evidence type="ECO:0000313" key="12">
    <source>
        <dbReference type="Proteomes" id="UP000433101"/>
    </source>
</evidence>
<dbReference type="FunFam" id="3.65.10.10:FF:000005">
    <property type="entry name" value="3-phosphoshikimate 1-carboxyvinyltransferase"/>
    <property type="match status" value="1"/>
</dbReference>
<keyword evidence="12" id="KW-1185">Reference proteome</keyword>
<dbReference type="Proteomes" id="UP000433101">
    <property type="component" value="Unassembled WGS sequence"/>
</dbReference>
<dbReference type="EMBL" id="WUMV01000008">
    <property type="protein sequence ID" value="MXN66736.1"/>
    <property type="molecule type" value="Genomic_DNA"/>
</dbReference>
<reference evidence="11 12" key="1">
    <citation type="submission" date="2019-12" db="EMBL/GenBank/DDBJ databases">
        <authorList>
            <person name="Li M."/>
        </authorList>
    </citation>
    <scope>NUCLEOTIDE SEQUENCE [LARGE SCALE GENOMIC DNA]</scope>
    <source>
        <strain evidence="11 12">GBMRC 2046</strain>
    </source>
</reference>
<accession>A0A7X3S9A3</accession>
<dbReference type="GO" id="GO:0008652">
    <property type="term" value="P:amino acid biosynthetic process"/>
    <property type="evidence" value="ECO:0007669"/>
    <property type="project" value="UniProtKB-KW"/>
</dbReference>
<keyword evidence="5 8" id="KW-0808">Transferase</keyword>
<dbReference type="SUPFAM" id="SSF55205">
    <property type="entry name" value="EPT/RTPC-like"/>
    <property type="match status" value="1"/>
</dbReference>
<evidence type="ECO:0000256" key="5">
    <source>
        <dbReference type="ARBA" id="ARBA00022679"/>
    </source>
</evidence>
<feature type="region of interest" description="Disordered" evidence="9">
    <location>
        <begin position="1"/>
        <end position="25"/>
    </location>
</feature>
<dbReference type="PROSITE" id="PS00104">
    <property type="entry name" value="EPSP_SYNTHASE_1"/>
    <property type="match status" value="1"/>
</dbReference>
<feature type="active site" description="Proton acceptor" evidence="8">
    <location>
        <position position="327"/>
    </location>
</feature>
<dbReference type="CDD" id="cd01556">
    <property type="entry name" value="EPSP_synthase"/>
    <property type="match status" value="1"/>
</dbReference>
<feature type="binding site" evidence="8">
    <location>
        <position position="327"/>
    </location>
    <ligand>
        <name>3-phosphoshikimate</name>
        <dbReference type="ChEBI" id="CHEBI:145989"/>
    </ligand>
</feature>
<protein>
    <recommendedName>
        <fullName evidence="8">3-phosphoshikimate 1-carboxyvinyltransferase</fullName>
        <ecNumber evidence="8">2.5.1.19</ecNumber>
    </recommendedName>
    <alternativeName>
        <fullName evidence="8">5-enolpyruvylshikimate-3-phosphate synthase</fullName>
        <shortName evidence="8">EPSP synthase</shortName>
        <shortName evidence="8">EPSPS</shortName>
    </alternativeName>
</protein>
<keyword evidence="3 8" id="KW-0963">Cytoplasm</keyword>
<feature type="domain" description="Enolpyruvate transferase" evidence="10">
    <location>
        <begin position="14"/>
        <end position="434"/>
    </location>
</feature>
<comment type="similarity">
    <text evidence="2 8">Belongs to the EPSP synthase family.</text>
</comment>
<dbReference type="PANTHER" id="PTHR21090:SF5">
    <property type="entry name" value="PENTAFUNCTIONAL AROM POLYPEPTIDE"/>
    <property type="match status" value="1"/>
</dbReference>
<dbReference type="PANTHER" id="PTHR21090">
    <property type="entry name" value="AROM/DEHYDROQUINATE SYNTHASE"/>
    <property type="match status" value="1"/>
</dbReference>
<evidence type="ECO:0000256" key="9">
    <source>
        <dbReference type="SAM" id="MobiDB-lite"/>
    </source>
</evidence>
<comment type="subcellular location">
    <subcellularLocation>
        <location evidence="8">Cytoplasm</location>
    </subcellularLocation>
</comment>
<dbReference type="AlphaFoldDB" id="A0A7X3S9A3"/>
<feature type="binding site" evidence="8">
    <location>
        <position position="176"/>
    </location>
    <ligand>
        <name>phosphoenolpyruvate</name>
        <dbReference type="ChEBI" id="CHEBI:58702"/>
    </ligand>
</feature>
<feature type="binding site" evidence="8">
    <location>
        <position position="358"/>
    </location>
    <ligand>
        <name>phosphoenolpyruvate</name>
        <dbReference type="ChEBI" id="CHEBI:58702"/>
    </ligand>
</feature>
<dbReference type="UniPathway" id="UPA00053">
    <property type="reaction ID" value="UER00089"/>
</dbReference>
<feature type="binding site" evidence="8">
    <location>
        <position position="174"/>
    </location>
    <ligand>
        <name>3-phosphoshikimate</name>
        <dbReference type="ChEBI" id="CHEBI:145989"/>
    </ligand>
</feature>
<evidence type="ECO:0000313" key="11">
    <source>
        <dbReference type="EMBL" id="MXN66736.1"/>
    </source>
</evidence>
<evidence type="ECO:0000256" key="7">
    <source>
        <dbReference type="ARBA" id="ARBA00044633"/>
    </source>
</evidence>
<organism evidence="11 12">
    <name type="scientific">Stappia sediminis</name>
    <dbReference type="NCBI Taxonomy" id="2692190"/>
    <lineage>
        <taxon>Bacteria</taxon>
        <taxon>Pseudomonadati</taxon>
        <taxon>Pseudomonadota</taxon>
        <taxon>Alphaproteobacteria</taxon>
        <taxon>Hyphomicrobiales</taxon>
        <taxon>Stappiaceae</taxon>
        <taxon>Stappia</taxon>
    </lineage>
</organism>
<dbReference type="PROSITE" id="PS00885">
    <property type="entry name" value="EPSP_SYNTHASE_2"/>
    <property type="match status" value="1"/>
</dbReference>
<proteinExistence type="inferred from homology"/>
<evidence type="ECO:0000256" key="8">
    <source>
        <dbReference type="HAMAP-Rule" id="MF_00210"/>
    </source>
</evidence>
<dbReference type="GO" id="GO:0009423">
    <property type="term" value="P:chorismate biosynthetic process"/>
    <property type="evidence" value="ECO:0007669"/>
    <property type="project" value="UniProtKB-UniRule"/>
</dbReference>
<name>A0A7X3S9A3_9HYPH</name>
<dbReference type="EC" id="2.5.1.19" evidence="8"/>
<feature type="binding site" evidence="8">
    <location>
        <position position="129"/>
    </location>
    <ligand>
        <name>phosphoenolpyruvate</name>
        <dbReference type="ChEBI" id="CHEBI:58702"/>
    </ligand>
</feature>
<feature type="binding site" evidence="8">
    <location>
        <position position="29"/>
    </location>
    <ligand>
        <name>3-phosphoshikimate</name>
        <dbReference type="ChEBI" id="CHEBI:145989"/>
    </ligand>
</feature>
<evidence type="ECO:0000256" key="2">
    <source>
        <dbReference type="ARBA" id="ARBA00009948"/>
    </source>
</evidence>
<feature type="binding site" evidence="8">
    <location>
        <position position="401"/>
    </location>
    <ligand>
        <name>phosphoenolpyruvate</name>
        <dbReference type="ChEBI" id="CHEBI:58702"/>
    </ligand>
</feature>
<dbReference type="InterPro" id="IPR023193">
    <property type="entry name" value="EPSP_synthase_CS"/>
</dbReference>
<evidence type="ECO:0000256" key="4">
    <source>
        <dbReference type="ARBA" id="ARBA00022605"/>
    </source>
</evidence>
<feature type="binding site" evidence="8">
    <location>
        <position position="176"/>
    </location>
    <ligand>
        <name>3-phosphoshikimate</name>
        <dbReference type="ChEBI" id="CHEBI:145989"/>
    </ligand>
</feature>
<feature type="compositionally biased region" description="Polar residues" evidence="9">
    <location>
        <begin position="1"/>
        <end position="11"/>
    </location>
</feature>
<comment type="catalytic activity">
    <reaction evidence="7">
        <text>3-phosphoshikimate + phosphoenolpyruvate = 5-O-(1-carboxyvinyl)-3-phosphoshikimate + phosphate</text>
        <dbReference type="Rhea" id="RHEA:21256"/>
        <dbReference type="ChEBI" id="CHEBI:43474"/>
        <dbReference type="ChEBI" id="CHEBI:57701"/>
        <dbReference type="ChEBI" id="CHEBI:58702"/>
        <dbReference type="ChEBI" id="CHEBI:145989"/>
        <dbReference type="EC" id="2.5.1.19"/>
    </reaction>
    <physiologicalReaction direction="left-to-right" evidence="7">
        <dbReference type="Rhea" id="RHEA:21257"/>
    </physiologicalReaction>
</comment>
<sequence length="450" mass="46813">MSHASSPQPLTASPGKPLKGRIRVPGDKSISHRSIMLSALAVGRSTVRGILESEDVLNTIAAMRAVGARVEKAADGTWTVDGIGLGSLLEPESVIDFGNAGTGVRLALGIVGSHPIATTFVGDASLSRRPMGRVLDPLRMMGTQVVARAGDRLPLSVRGPETPSPLTYRVPVASAQVKSAVLLAGLNAPGVTTVIEPVPTRDHTEKMLKGFGADITVDLNDAGERVIRLVGQPTLKPQDITVPGDPSSAAFPVVAALITPGSDLVVENVLLNEHRTGLFTTLKEMGADIEIENIRETGGEEIGDIHVRHSKLAGVTVPAERAPSMIDEYPVLAVAASFAKGETHMPGLDELRVKESDRLAAVARGLEANGVPCREGEAELTVIGGGSRIGGGTVTTHLDHRIAMSFLVLGLAGEKPVSVDDGAVIATSFPGFRELMAQIGADISSSKEAA</sequence>
<dbReference type="HAMAP" id="MF_00210">
    <property type="entry name" value="EPSP_synth"/>
    <property type="match status" value="1"/>
</dbReference>
<feature type="binding site" evidence="8">
    <location>
        <position position="33"/>
    </location>
    <ligand>
        <name>3-phosphoshikimate</name>
        <dbReference type="ChEBI" id="CHEBI:145989"/>
    </ligand>
</feature>
<dbReference type="InterPro" id="IPR006264">
    <property type="entry name" value="EPSP_synthase"/>
</dbReference>
<evidence type="ECO:0000256" key="3">
    <source>
        <dbReference type="ARBA" id="ARBA00022490"/>
    </source>
</evidence>
<feature type="binding site" evidence="8">
    <location>
        <position position="101"/>
    </location>
    <ligand>
        <name>phosphoenolpyruvate</name>
        <dbReference type="ChEBI" id="CHEBI:58702"/>
    </ligand>
</feature>
<dbReference type="PIRSF" id="PIRSF000505">
    <property type="entry name" value="EPSPS"/>
    <property type="match status" value="1"/>
</dbReference>
<comment type="caution">
    <text evidence="8">Lacks conserved residue(s) required for the propagation of feature annotation.</text>
</comment>
<dbReference type="InterPro" id="IPR013792">
    <property type="entry name" value="RNA3'P_cycl/enolpyr_Trfase_a/b"/>
</dbReference>
<dbReference type="InterPro" id="IPR036968">
    <property type="entry name" value="Enolpyruvate_Tfrase_sf"/>
</dbReference>
<comment type="function">
    <text evidence="8">Catalyzes the transfer of the enolpyruvyl moiety of phosphoenolpyruvate (PEP) to the 5-hydroxyl of shikimate-3-phosphate (S3P) to produce enolpyruvyl shikimate-3-phosphate and inorganic phosphate.</text>
</comment>
<evidence type="ECO:0000256" key="6">
    <source>
        <dbReference type="ARBA" id="ARBA00023141"/>
    </source>
</evidence>
<comment type="caution">
    <text evidence="11">The sequence shown here is derived from an EMBL/GenBank/DDBJ whole genome shotgun (WGS) entry which is preliminary data.</text>
</comment>
<feature type="binding site" evidence="8">
    <location>
        <position position="354"/>
    </location>
    <ligand>
        <name>3-phosphoshikimate</name>
        <dbReference type="ChEBI" id="CHEBI:145989"/>
    </ligand>
</feature>
<dbReference type="GO" id="GO:0003866">
    <property type="term" value="F:3-phosphoshikimate 1-carboxyvinyltransferase activity"/>
    <property type="evidence" value="ECO:0007669"/>
    <property type="project" value="UniProtKB-UniRule"/>
</dbReference>
<comment type="subunit">
    <text evidence="8">Monomer.</text>
</comment>
<keyword evidence="6 8" id="KW-0057">Aromatic amino acid biosynthesis</keyword>
<dbReference type="RefSeq" id="WP_160776977.1">
    <property type="nucleotide sequence ID" value="NZ_WUMV01000008.1"/>
</dbReference>
<dbReference type="Gene3D" id="3.65.10.10">
    <property type="entry name" value="Enolpyruvate transferase domain"/>
    <property type="match status" value="2"/>
</dbReference>
<comment type="pathway">
    <text evidence="1 8">Metabolic intermediate biosynthesis; chorismate biosynthesis; chorismate from D-erythrose 4-phosphate and phosphoenolpyruvate: step 6/7.</text>
</comment>
<feature type="binding site" evidence="8">
    <location>
        <position position="28"/>
    </location>
    <ligand>
        <name>phosphoenolpyruvate</name>
        <dbReference type="ChEBI" id="CHEBI:58702"/>
    </ligand>
</feature>
<evidence type="ECO:0000259" key="10">
    <source>
        <dbReference type="Pfam" id="PF00275"/>
    </source>
</evidence>
<feature type="binding site" evidence="8">
    <location>
        <position position="28"/>
    </location>
    <ligand>
        <name>3-phosphoshikimate</name>
        <dbReference type="ChEBI" id="CHEBI:145989"/>
    </ligand>
</feature>